<keyword evidence="3 8" id="KW-0479">Metal-binding</keyword>
<comment type="cofactor">
    <cofactor evidence="8">
        <name>Mg(2+)</name>
        <dbReference type="ChEBI" id="CHEBI:18420"/>
    </cofactor>
</comment>
<keyword evidence="11" id="KW-1185">Reference proteome</keyword>
<comment type="subcellular location">
    <subcellularLocation>
        <location evidence="8">Cytoplasm</location>
    </subcellularLocation>
</comment>
<evidence type="ECO:0000259" key="9">
    <source>
        <dbReference type="Pfam" id="PF01648"/>
    </source>
</evidence>
<dbReference type="InterPro" id="IPR004568">
    <property type="entry name" value="Ppantetheine-prot_Trfase_dom"/>
</dbReference>
<feature type="binding site" evidence="8">
    <location>
        <position position="8"/>
    </location>
    <ligand>
        <name>Mg(2+)</name>
        <dbReference type="ChEBI" id="CHEBI:18420"/>
    </ligand>
</feature>
<reference evidence="10 11" key="1">
    <citation type="submission" date="2015-09" db="EMBL/GenBank/DDBJ databases">
        <authorList>
            <consortium name="Pathogen Informatics"/>
            <person name="Wu L."/>
            <person name="Ma J."/>
        </authorList>
    </citation>
    <scope>NUCLEOTIDE SEQUENCE [LARGE SCALE GENOMIC DNA]</scope>
    <source>
        <strain evidence="10 11">2789STDY5834858</strain>
    </source>
</reference>
<comment type="caution">
    <text evidence="10">The sequence shown here is derived from an EMBL/GenBank/DDBJ whole genome shotgun (WGS) entry which is preliminary data.</text>
</comment>
<sequence length="129" mass="14641">MILGIGVDIIEIDRIEKAIKKQNKFLEKIFTNKEIEYFQNRKMNIEVIAGNFAAKEAISKALGTGFRGISFLDIEVLRDELGKPLVNIENKIKKNIEYILGDRQAYKIHLTISHSKSNAVAYAVFENLG</sequence>
<dbReference type="RefSeq" id="WP_055260225.1">
    <property type="nucleotide sequence ID" value="NZ_BCMV01000022.1"/>
</dbReference>
<dbReference type="Gene3D" id="3.90.470.20">
    <property type="entry name" value="4'-phosphopantetheinyl transferase domain"/>
    <property type="match status" value="1"/>
</dbReference>
<dbReference type="InterPro" id="IPR008278">
    <property type="entry name" value="4-PPantetheinyl_Trfase_dom"/>
</dbReference>
<evidence type="ECO:0000256" key="4">
    <source>
        <dbReference type="ARBA" id="ARBA00022832"/>
    </source>
</evidence>
<keyword evidence="2 8" id="KW-0808">Transferase</keyword>
<evidence type="ECO:0000256" key="2">
    <source>
        <dbReference type="ARBA" id="ARBA00022679"/>
    </source>
</evidence>
<dbReference type="NCBIfam" id="TIGR00516">
    <property type="entry name" value="acpS"/>
    <property type="match status" value="1"/>
</dbReference>
<keyword evidence="7 8" id="KW-0275">Fatty acid biosynthesis</keyword>
<organism evidence="10 11">
    <name type="scientific">Sarcina ventriculi</name>
    <name type="common">Clostridium ventriculi</name>
    <dbReference type="NCBI Taxonomy" id="1267"/>
    <lineage>
        <taxon>Bacteria</taxon>
        <taxon>Bacillati</taxon>
        <taxon>Bacillota</taxon>
        <taxon>Clostridia</taxon>
        <taxon>Eubacteriales</taxon>
        <taxon>Clostridiaceae</taxon>
        <taxon>Sarcina</taxon>
    </lineage>
</organism>
<protein>
    <recommendedName>
        <fullName evidence="8">Holo-[acyl-carrier-protein] synthase</fullName>
        <shortName evidence="8">Holo-ACP synthase</shortName>
        <ecNumber evidence="8">2.7.8.7</ecNumber>
    </recommendedName>
    <alternativeName>
        <fullName evidence="8">4'-phosphopantetheinyl transferase AcpS</fullName>
    </alternativeName>
</protein>
<dbReference type="EMBL" id="CYZR01000011">
    <property type="protein sequence ID" value="CUO22685.1"/>
    <property type="molecule type" value="Genomic_DNA"/>
</dbReference>
<evidence type="ECO:0000256" key="8">
    <source>
        <dbReference type="HAMAP-Rule" id="MF_00101"/>
    </source>
</evidence>
<proteinExistence type="inferred from homology"/>
<keyword evidence="6 8" id="KW-0443">Lipid metabolism</keyword>
<evidence type="ECO:0000256" key="3">
    <source>
        <dbReference type="ARBA" id="ARBA00022723"/>
    </source>
</evidence>
<accession>A0ABP2AVX5</accession>
<evidence type="ECO:0000313" key="10">
    <source>
        <dbReference type="EMBL" id="CUO22685.1"/>
    </source>
</evidence>
<evidence type="ECO:0000256" key="1">
    <source>
        <dbReference type="ARBA" id="ARBA00022516"/>
    </source>
</evidence>
<name>A0ABP2AVX5_SARVE</name>
<dbReference type="EC" id="2.7.8.7" evidence="8"/>
<comment type="similarity">
    <text evidence="8">Belongs to the P-Pant transferase superfamily. AcpS family.</text>
</comment>
<dbReference type="Proteomes" id="UP000095488">
    <property type="component" value="Unassembled WGS sequence"/>
</dbReference>
<evidence type="ECO:0000256" key="7">
    <source>
        <dbReference type="ARBA" id="ARBA00023160"/>
    </source>
</evidence>
<comment type="function">
    <text evidence="8">Transfers the 4'-phosphopantetheine moiety from coenzyme A to a Ser of acyl-carrier-protein.</text>
</comment>
<feature type="domain" description="4'-phosphopantetheinyl transferase" evidence="9">
    <location>
        <begin position="4"/>
        <end position="95"/>
    </location>
</feature>
<comment type="catalytic activity">
    <reaction evidence="8">
        <text>apo-[ACP] + CoA = holo-[ACP] + adenosine 3',5'-bisphosphate + H(+)</text>
        <dbReference type="Rhea" id="RHEA:12068"/>
        <dbReference type="Rhea" id="RHEA-COMP:9685"/>
        <dbReference type="Rhea" id="RHEA-COMP:9690"/>
        <dbReference type="ChEBI" id="CHEBI:15378"/>
        <dbReference type="ChEBI" id="CHEBI:29999"/>
        <dbReference type="ChEBI" id="CHEBI:57287"/>
        <dbReference type="ChEBI" id="CHEBI:58343"/>
        <dbReference type="ChEBI" id="CHEBI:64479"/>
        <dbReference type="EC" id="2.7.8.7"/>
    </reaction>
</comment>
<dbReference type="Pfam" id="PF01648">
    <property type="entry name" value="ACPS"/>
    <property type="match status" value="1"/>
</dbReference>
<dbReference type="SUPFAM" id="SSF56214">
    <property type="entry name" value="4'-phosphopantetheinyl transferase"/>
    <property type="match status" value="1"/>
</dbReference>
<keyword evidence="4 8" id="KW-0276">Fatty acid metabolism</keyword>
<gene>
    <name evidence="8 10" type="primary">acpS</name>
    <name evidence="10" type="ORF">ERS852473_02249</name>
</gene>
<dbReference type="NCBIfam" id="TIGR00556">
    <property type="entry name" value="pantethn_trn"/>
    <property type="match status" value="1"/>
</dbReference>
<dbReference type="GO" id="GO:0008897">
    <property type="term" value="F:holo-[acyl-carrier-protein] synthase activity"/>
    <property type="evidence" value="ECO:0007669"/>
    <property type="project" value="UniProtKB-EC"/>
</dbReference>
<dbReference type="InterPro" id="IPR002582">
    <property type="entry name" value="ACPS"/>
</dbReference>
<dbReference type="InterPro" id="IPR037143">
    <property type="entry name" value="4-PPantetheinyl_Trfase_dom_sf"/>
</dbReference>
<dbReference type="HAMAP" id="MF_00101">
    <property type="entry name" value="AcpS"/>
    <property type="match status" value="1"/>
</dbReference>
<feature type="binding site" evidence="8">
    <location>
        <position position="56"/>
    </location>
    <ligand>
        <name>Mg(2+)</name>
        <dbReference type="ChEBI" id="CHEBI:18420"/>
    </ligand>
</feature>
<evidence type="ECO:0000313" key="11">
    <source>
        <dbReference type="Proteomes" id="UP000095488"/>
    </source>
</evidence>
<keyword evidence="1 8" id="KW-0444">Lipid biosynthesis</keyword>
<keyword evidence="5 8" id="KW-0460">Magnesium</keyword>
<evidence type="ECO:0000256" key="6">
    <source>
        <dbReference type="ARBA" id="ARBA00023098"/>
    </source>
</evidence>
<keyword evidence="8" id="KW-0963">Cytoplasm</keyword>
<evidence type="ECO:0000256" key="5">
    <source>
        <dbReference type="ARBA" id="ARBA00022842"/>
    </source>
</evidence>